<dbReference type="RefSeq" id="WP_124860979.1">
    <property type="nucleotide sequence ID" value="NZ_JBEXYX010000009.1"/>
</dbReference>
<protein>
    <submittedName>
        <fullName evidence="1">Uncharacterized protein</fullName>
    </submittedName>
</protein>
<sequence length="134" mass="14751">MTDTVPASLPAVIELVDEYMYRVLKGAEDSVLVIGELMGALTELNAEVSEVSEGSVGKLYPLFGDLSDIVDGFPFDYGDGTEMIAQREIRDAAWDWMTTARNADGLKTYVDRWIARSAALPTIEDGQPFRDVAR</sequence>
<name>A0A3N9WTB0_9ACTN</name>
<evidence type="ECO:0000313" key="1">
    <source>
        <dbReference type="EMBL" id="RQX04044.1"/>
    </source>
</evidence>
<reference evidence="1 2" key="1">
    <citation type="submission" date="2018-05" db="EMBL/GenBank/DDBJ databases">
        <title>Micromonospora from Atacama Desert.</title>
        <authorList>
            <person name="Carro L."/>
            <person name="Goodfellow M."/>
            <person name="Klenk H.-P."/>
        </authorList>
    </citation>
    <scope>NUCLEOTIDE SEQUENCE [LARGE SCALE GENOMIC DNA]</scope>
    <source>
        <strain evidence="1 2">LB32</strain>
    </source>
</reference>
<accession>A0A3N9WTB0</accession>
<dbReference type="AlphaFoldDB" id="A0A3N9WTB0"/>
<dbReference type="Proteomes" id="UP000266889">
    <property type="component" value="Unassembled WGS sequence"/>
</dbReference>
<dbReference type="OrthoDB" id="3403218at2"/>
<evidence type="ECO:0000313" key="2">
    <source>
        <dbReference type="Proteomes" id="UP000266889"/>
    </source>
</evidence>
<gene>
    <name evidence="1" type="ORF">DLJ58_28750</name>
</gene>
<dbReference type="EMBL" id="QGSY01000282">
    <property type="protein sequence ID" value="RQX04044.1"/>
    <property type="molecule type" value="Genomic_DNA"/>
</dbReference>
<organism evidence="1 2">
    <name type="scientific">Micromonospora arida</name>
    <dbReference type="NCBI Taxonomy" id="2203715"/>
    <lineage>
        <taxon>Bacteria</taxon>
        <taxon>Bacillati</taxon>
        <taxon>Actinomycetota</taxon>
        <taxon>Actinomycetes</taxon>
        <taxon>Micromonosporales</taxon>
        <taxon>Micromonosporaceae</taxon>
        <taxon>Micromonospora</taxon>
    </lineage>
</organism>
<keyword evidence="2" id="KW-1185">Reference proteome</keyword>
<comment type="caution">
    <text evidence="1">The sequence shown here is derived from an EMBL/GenBank/DDBJ whole genome shotgun (WGS) entry which is preliminary data.</text>
</comment>
<proteinExistence type="predicted"/>